<dbReference type="SMART" id="SM00387">
    <property type="entry name" value="HATPase_c"/>
    <property type="match status" value="1"/>
</dbReference>
<keyword evidence="7" id="KW-0547">Nucleotide-binding</keyword>
<evidence type="ECO:0000256" key="11">
    <source>
        <dbReference type="ARBA" id="ARBA00023136"/>
    </source>
</evidence>
<dbReference type="Pfam" id="PF00512">
    <property type="entry name" value="HisKA"/>
    <property type="match status" value="1"/>
</dbReference>
<dbReference type="Pfam" id="PF00672">
    <property type="entry name" value="HAMP"/>
    <property type="match status" value="1"/>
</dbReference>
<dbReference type="EMBL" id="MFFM01000009">
    <property type="protein sequence ID" value="OGF14121.1"/>
    <property type="molecule type" value="Genomic_DNA"/>
</dbReference>
<dbReference type="GO" id="GO:0005886">
    <property type="term" value="C:plasma membrane"/>
    <property type="evidence" value="ECO:0007669"/>
    <property type="project" value="UniProtKB-SubCell"/>
</dbReference>
<dbReference type="GO" id="GO:0004721">
    <property type="term" value="F:phosphoprotein phosphatase activity"/>
    <property type="evidence" value="ECO:0007669"/>
    <property type="project" value="TreeGrafter"/>
</dbReference>
<dbReference type="Pfam" id="PF02518">
    <property type="entry name" value="HATPase_c"/>
    <property type="match status" value="1"/>
</dbReference>
<comment type="subcellular location">
    <subcellularLocation>
        <location evidence="2">Cell membrane</location>
    </subcellularLocation>
</comment>
<evidence type="ECO:0000256" key="9">
    <source>
        <dbReference type="ARBA" id="ARBA00022840"/>
    </source>
</evidence>
<keyword evidence="9" id="KW-0067">ATP-binding</keyword>
<dbReference type="InterPro" id="IPR004358">
    <property type="entry name" value="Sig_transdc_His_kin-like_C"/>
</dbReference>
<evidence type="ECO:0000256" key="7">
    <source>
        <dbReference type="ARBA" id="ARBA00022741"/>
    </source>
</evidence>
<protein>
    <recommendedName>
        <fullName evidence="3">histidine kinase</fullName>
        <ecNumber evidence="3">2.7.13.3</ecNumber>
    </recommendedName>
</protein>
<keyword evidence="8" id="KW-0418">Kinase</keyword>
<dbReference type="FunFam" id="3.30.565.10:FF:000006">
    <property type="entry name" value="Sensor histidine kinase WalK"/>
    <property type="match status" value="1"/>
</dbReference>
<name>A0A1F5RJA1_9BACT</name>
<dbReference type="PANTHER" id="PTHR45453:SF1">
    <property type="entry name" value="PHOSPHATE REGULON SENSOR PROTEIN PHOR"/>
    <property type="match status" value="1"/>
</dbReference>
<dbReference type="GO" id="GO:0006355">
    <property type="term" value="P:regulation of DNA-templated transcription"/>
    <property type="evidence" value="ECO:0007669"/>
    <property type="project" value="InterPro"/>
</dbReference>
<dbReference type="AlphaFoldDB" id="A0A1F5RJA1"/>
<evidence type="ECO:0000259" key="15">
    <source>
        <dbReference type="PROSITE" id="PS50885"/>
    </source>
</evidence>
<evidence type="ECO:0000256" key="10">
    <source>
        <dbReference type="ARBA" id="ARBA00023012"/>
    </source>
</evidence>
<dbReference type="PROSITE" id="PS50112">
    <property type="entry name" value="PAS"/>
    <property type="match status" value="1"/>
</dbReference>
<evidence type="ECO:0000256" key="3">
    <source>
        <dbReference type="ARBA" id="ARBA00012438"/>
    </source>
</evidence>
<dbReference type="SUPFAM" id="SSF55874">
    <property type="entry name" value="ATPase domain of HSP90 chaperone/DNA topoisomerase II/histidine kinase"/>
    <property type="match status" value="1"/>
</dbReference>
<evidence type="ECO:0000256" key="2">
    <source>
        <dbReference type="ARBA" id="ARBA00004236"/>
    </source>
</evidence>
<feature type="domain" description="Histidine kinase" evidence="13">
    <location>
        <begin position="366"/>
        <end position="582"/>
    </location>
</feature>
<dbReference type="InterPro" id="IPR003594">
    <property type="entry name" value="HATPase_dom"/>
</dbReference>
<dbReference type="InterPro" id="IPR005467">
    <property type="entry name" value="His_kinase_dom"/>
</dbReference>
<keyword evidence="5" id="KW-0597">Phosphoprotein</keyword>
<dbReference type="CDD" id="cd00082">
    <property type="entry name" value="HisKA"/>
    <property type="match status" value="1"/>
</dbReference>
<dbReference type="Gene3D" id="1.10.287.130">
    <property type="match status" value="1"/>
</dbReference>
<dbReference type="EC" id="2.7.13.3" evidence="3"/>
<dbReference type="GO" id="GO:0000155">
    <property type="term" value="F:phosphorelay sensor kinase activity"/>
    <property type="evidence" value="ECO:0007669"/>
    <property type="project" value="InterPro"/>
</dbReference>
<dbReference type="CDD" id="cd00075">
    <property type="entry name" value="HATPase"/>
    <property type="match status" value="1"/>
</dbReference>
<keyword evidence="12" id="KW-1133">Transmembrane helix</keyword>
<dbReference type="Gene3D" id="3.30.450.20">
    <property type="entry name" value="PAS domain"/>
    <property type="match status" value="1"/>
</dbReference>
<dbReference type="Pfam" id="PF13188">
    <property type="entry name" value="PAS_8"/>
    <property type="match status" value="1"/>
</dbReference>
<feature type="domain" description="PAS" evidence="14">
    <location>
        <begin position="251"/>
        <end position="306"/>
    </location>
</feature>
<dbReference type="InterPro" id="IPR003661">
    <property type="entry name" value="HisK_dim/P_dom"/>
</dbReference>
<evidence type="ECO:0000313" key="16">
    <source>
        <dbReference type="EMBL" id="OGF14121.1"/>
    </source>
</evidence>
<evidence type="ECO:0000256" key="12">
    <source>
        <dbReference type="SAM" id="Phobius"/>
    </source>
</evidence>
<feature type="domain" description="HAMP" evidence="15">
    <location>
        <begin position="193"/>
        <end position="246"/>
    </location>
</feature>
<feature type="transmembrane region" description="Helical" evidence="12">
    <location>
        <begin position="7"/>
        <end position="28"/>
    </location>
</feature>
<dbReference type="InterPro" id="IPR000014">
    <property type="entry name" value="PAS"/>
</dbReference>
<dbReference type="SMART" id="SM00304">
    <property type="entry name" value="HAMP"/>
    <property type="match status" value="1"/>
</dbReference>
<dbReference type="SUPFAM" id="SSF55785">
    <property type="entry name" value="PYP-like sensor domain (PAS domain)"/>
    <property type="match status" value="1"/>
</dbReference>
<dbReference type="SMART" id="SM00091">
    <property type="entry name" value="PAS"/>
    <property type="match status" value="1"/>
</dbReference>
<dbReference type="InterPro" id="IPR050351">
    <property type="entry name" value="BphY/WalK/GraS-like"/>
</dbReference>
<evidence type="ECO:0000256" key="8">
    <source>
        <dbReference type="ARBA" id="ARBA00022777"/>
    </source>
</evidence>
<evidence type="ECO:0000259" key="13">
    <source>
        <dbReference type="PROSITE" id="PS50109"/>
    </source>
</evidence>
<evidence type="ECO:0000256" key="1">
    <source>
        <dbReference type="ARBA" id="ARBA00000085"/>
    </source>
</evidence>
<evidence type="ECO:0000256" key="4">
    <source>
        <dbReference type="ARBA" id="ARBA00022475"/>
    </source>
</evidence>
<dbReference type="PROSITE" id="PS50885">
    <property type="entry name" value="HAMP"/>
    <property type="match status" value="1"/>
</dbReference>
<dbReference type="PROSITE" id="PS50109">
    <property type="entry name" value="HIS_KIN"/>
    <property type="match status" value="1"/>
</dbReference>
<evidence type="ECO:0000256" key="5">
    <source>
        <dbReference type="ARBA" id="ARBA00022553"/>
    </source>
</evidence>
<dbReference type="PANTHER" id="PTHR45453">
    <property type="entry name" value="PHOSPHATE REGULON SENSOR PROTEIN PHOR"/>
    <property type="match status" value="1"/>
</dbReference>
<dbReference type="GO" id="GO:0016036">
    <property type="term" value="P:cellular response to phosphate starvation"/>
    <property type="evidence" value="ECO:0007669"/>
    <property type="project" value="TreeGrafter"/>
</dbReference>
<evidence type="ECO:0000313" key="17">
    <source>
        <dbReference type="Proteomes" id="UP000177230"/>
    </source>
</evidence>
<dbReference type="InterPro" id="IPR003660">
    <property type="entry name" value="HAMP_dom"/>
</dbReference>
<dbReference type="InterPro" id="IPR036097">
    <property type="entry name" value="HisK_dim/P_sf"/>
</dbReference>
<comment type="caution">
    <text evidence="16">The sequence shown here is derived from an EMBL/GenBank/DDBJ whole genome shotgun (WGS) entry which is preliminary data.</text>
</comment>
<dbReference type="CDD" id="cd06225">
    <property type="entry name" value="HAMP"/>
    <property type="match status" value="1"/>
</dbReference>
<keyword evidence="11 12" id="KW-0472">Membrane</keyword>
<dbReference type="SMART" id="SM00388">
    <property type="entry name" value="HisKA"/>
    <property type="match status" value="1"/>
</dbReference>
<keyword evidence="6" id="KW-0808">Transferase</keyword>
<evidence type="ECO:0000259" key="14">
    <source>
        <dbReference type="PROSITE" id="PS50112"/>
    </source>
</evidence>
<sequence length="582" mass="64538">MAKSLKARLLSITLLTIVCMIGLLSIYLSMVSRHYLLNITLKGMEPLARLTAENISISLTGPASVDLDSLADGYSGITGYRITIIDSAGRVLGDSEEDGANLAAMDNHLGRPEIRTASRTGSGHSLRYSQTIKKELIYLAVPISVRGTPWGYCRIAWPFTDFASYRWHLFFSLLTGFLIAASLLIFIYNAYWNAVIKSINKLEEAVARISGGDLSARASTNQGSAELNFIAESLNKLARSWENTLSDRDGQRLRLSAVLQSMSEGVLVIDNRQRITMINAPACRMFGLEHSDCQGKLLIEVIRHPDIGEWSRHCSSGLEFAVGNKSYLVHGSPLESNKQDSDIVIVVTDITYYKRLENIRKDFVANVSHELKTPLSAIIGYSQALNDGNYQNQDQMRDFLERIYSQSERMNRIVSDLLTLSSFETGSYAINLQPVPLKDLVQRAVDNIQQPAGQKKQAILVKDIPDSCQIMADEIKMIQALTNLLDNASKYTPEGGRIEVSVELKDNIVRIMVSDNGSGISSEHLPRIFERFYRVDKGRSREMGGTGLGLAIVKHIVEMHQGKVGVSSQIGKGSEFWAELPI</sequence>
<feature type="transmembrane region" description="Helical" evidence="12">
    <location>
        <begin position="167"/>
        <end position="191"/>
    </location>
</feature>
<keyword evidence="4" id="KW-1003">Cell membrane</keyword>
<dbReference type="SUPFAM" id="SSF47384">
    <property type="entry name" value="Homodimeric domain of signal transducing histidine kinase"/>
    <property type="match status" value="1"/>
</dbReference>
<dbReference type="Gene3D" id="6.10.340.10">
    <property type="match status" value="1"/>
</dbReference>
<keyword evidence="10" id="KW-0902">Two-component regulatory system</keyword>
<dbReference type="GO" id="GO:0005524">
    <property type="term" value="F:ATP binding"/>
    <property type="evidence" value="ECO:0007669"/>
    <property type="project" value="UniProtKB-KW"/>
</dbReference>
<dbReference type="Gene3D" id="3.30.565.10">
    <property type="entry name" value="Histidine kinase-like ATPase, C-terminal domain"/>
    <property type="match status" value="1"/>
</dbReference>
<organism evidence="16 17">
    <name type="scientific">Candidatus Edwardsbacteria bacterium GWF2_54_11</name>
    <dbReference type="NCBI Taxonomy" id="1817851"/>
    <lineage>
        <taxon>Bacteria</taxon>
        <taxon>Candidatus Edwardsiibacteriota</taxon>
    </lineage>
</organism>
<dbReference type="CDD" id="cd00130">
    <property type="entry name" value="PAS"/>
    <property type="match status" value="1"/>
</dbReference>
<proteinExistence type="predicted"/>
<dbReference type="Proteomes" id="UP000177230">
    <property type="component" value="Unassembled WGS sequence"/>
</dbReference>
<dbReference type="InterPro" id="IPR035965">
    <property type="entry name" value="PAS-like_dom_sf"/>
</dbReference>
<comment type="catalytic activity">
    <reaction evidence="1">
        <text>ATP + protein L-histidine = ADP + protein N-phospho-L-histidine.</text>
        <dbReference type="EC" id="2.7.13.3"/>
    </reaction>
</comment>
<dbReference type="InterPro" id="IPR036890">
    <property type="entry name" value="HATPase_C_sf"/>
</dbReference>
<dbReference type="FunFam" id="1.10.287.130:FF:000008">
    <property type="entry name" value="Two-component sensor histidine kinase"/>
    <property type="match status" value="1"/>
</dbReference>
<keyword evidence="12" id="KW-0812">Transmembrane</keyword>
<gene>
    <name evidence="16" type="ORF">A2024_06240</name>
</gene>
<dbReference type="NCBIfam" id="TIGR00229">
    <property type="entry name" value="sensory_box"/>
    <property type="match status" value="1"/>
</dbReference>
<dbReference type="PRINTS" id="PR00344">
    <property type="entry name" value="BCTRLSENSOR"/>
</dbReference>
<evidence type="ECO:0000256" key="6">
    <source>
        <dbReference type="ARBA" id="ARBA00022679"/>
    </source>
</evidence>
<reference evidence="16 17" key="1">
    <citation type="journal article" date="2016" name="Nat. Commun.">
        <title>Thousands of microbial genomes shed light on interconnected biogeochemical processes in an aquifer system.</title>
        <authorList>
            <person name="Anantharaman K."/>
            <person name="Brown C.T."/>
            <person name="Hug L.A."/>
            <person name="Sharon I."/>
            <person name="Castelle C.J."/>
            <person name="Probst A.J."/>
            <person name="Thomas B.C."/>
            <person name="Singh A."/>
            <person name="Wilkins M.J."/>
            <person name="Karaoz U."/>
            <person name="Brodie E.L."/>
            <person name="Williams K.H."/>
            <person name="Hubbard S.S."/>
            <person name="Banfield J.F."/>
        </authorList>
    </citation>
    <scope>NUCLEOTIDE SEQUENCE [LARGE SCALE GENOMIC DNA]</scope>
</reference>
<accession>A0A1F5RJA1</accession>